<dbReference type="AlphaFoldDB" id="A0AAN7BJB9"/>
<gene>
    <name evidence="1" type="ORF">QBC38DRAFT_485461</name>
</gene>
<name>A0AAN7BJB9_9PEZI</name>
<dbReference type="PANTHER" id="PTHR42085">
    <property type="entry name" value="F-BOX DOMAIN-CONTAINING PROTEIN"/>
    <property type="match status" value="1"/>
</dbReference>
<dbReference type="PANTHER" id="PTHR42085:SF2">
    <property type="entry name" value="F-BOX DOMAIN-CONTAINING PROTEIN"/>
    <property type="match status" value="1"/>
</dbReference>
<dbReference type="Proteomes" id="UP001301958">
    <property type="component" value="Unassembled WGS sequence"/>
</dbReference>
<protein>
    <submittedName>
        <fullName evidence="1">Uncharacterized protein</fullName>
    </submittedName>
</protein>
<reference evidence="1" key="1">
    <citation type="journal article" date="2023" name="Mol. Phylogenet. Evol.">
        <title>Genome-scale phylogeny and comparative genomics of the fungal order Sordariales.</title>
        <authorList>
            <person name="Hensen N."/>
            <person name="Bonometti L."/>
            <person name="Westerberg I."/>
            <person name="Brannstrom I.O."/>
            <person name="Guillou S."/>
            <person name="Cros-Aarteil S."/>
            <person name="Calhoun S."/>
            <person name="Haridas S."/>
            <person name="Kuo A."/>
            <person name="Mondo S."/>
            <person name="Pangilinan J."/>
            <person name="Riley R."/>
            <person name="LaButti K."/>
            <person name="Andreopoulos B."/>
            <person name="Lipzen A."/>
            <person name="Chen C."/>
            <person name="Yan M."/>
            <person name="Daum C."/>
            <person name="Ng V."/>
            <person name="Clum A."/>
            <person name="Steindorff A."/>
            <person name="Ohm R.A."/>
            <person name="Martin F."/>
            <person name="Silar P."/>
            <person name="Natvig D.O."/>
            <person name="Lalanne C."/>
            <person name="Gautier V."/>
            <person name="Ament-Velasquez S.L."/>
            <person name="Kruys A."/>
            <person name="Hutchinson M.I."/>
            <person name="Powell A.J."/>
            <person name="Barry K."/>
            <person name="Miller A.N."/>
            <person name="Grigoriev I.V."/>
            <person name="Debuchy R."/>
            <person name="Gladieux P."/>
            <person name="Hiltunen Thoren M."/>
            <person name="Johannesson H."/>
        </authorList>
    </citation>
    <scope>NUCLEOTIDE SEQUENCE</scope>
    <source>
        <strain evidence="1">CBS 990.96</strain>
    </source>
</reference>
<reference evidence="1" key="2">
    <citation type="submission" date="2023-05" db="EMBL/GenBank/DDBJ databases">
        <authorList>
            <consortium name="Lawrence Berkeley National Laboratory"/>
            <person name="Steindorff A."/>
            <person name="Hensen N."/>
            <person name="Bonometti L."/>
            <person name="Westerberg I."/>
            <person name="Brannstrom I.O."/>
            <person name="Guillou S."/>
            <person name="Cros-Aarteil S."/>
            <person name="Calhoun S."/>
            <person name="Haridas S."/>
            <person name="Kuo A."/>
            <person name="Mondo S."/>
            <person name="Pangilinan J."/>
            <person name="Riley R."/>
            <person name="Labutti K."/>
            <person name="Andreopoulos B."/>
            <person name="Lipzen A."/>
            <person name="Chen C."/>
            <person name="Yanf M."/>
            <person name="Daum C."/>
            <person name="Ng V."/>
            <person name="Clum A."/>
            <person name="Ohm R."/>
            <person name="Martin F."/>
            <person name="Silar P."/>
            <person name="Natvig D."/>
            <person name="Lalanne C."/>
            <person name="Gautier V."/>
            <person name="Ament-Velasquez S.L."/>
            <person name="Kruys A."/>
            <person name="Hutchinson M.I."/>
            <person name="Powell A.J."/>
            <person name="Barry K."/>
            <person name="Miller A.N."/>
            <person name="Grigoriev I.V."/>
            <person name="Debuchy R."/>
            <person name="Gladieux P."/>
            <person name="Thoren M.H."/>
            <person name="Johannesson H."/>
        </authorList>
    </citation>
    <scope>NUCLEOTIDE SEQUENCE</scope>
    <source>
        <strain evidence="1">CBS 990.96</strain>
    </source>
</reference>
<accession>A0AAN7BJB9</accession>
<proteinExistence type="predicted"/>
<organism evidence="1 2">
    <name type="scientific">Podospora fimiseda</name>
    <dbReference type="NCBI Taxonomy" id="252190"/>
    <lineage>
        <taxon>Eukaryota</taxon>
        <taxon>Fungi</taxon>
        <taxon>Dikarya</taxon>
        <taxon>Ascomycota</taxon>
        <taxon>Pezizomycotina</taxon>
        <taxon>Sordariomycetes</taxon>
        <taxon>Sordariomycetidae</taxon>
        <taxon>Sordariales</taxon>
        <taxon>Podosporaceae</taxon>
        <taxon>Podospora</taxon>
    </lineage>
</organism>
<dbReference type="InterPro" id="IPR038883">
    <property type="entry name" value="AN11006-like"/>
</dbReference>
<evidence type="ECO:0000313" key="1">
    <source>
        <dbReference type="EMBL" id="KAK4224454.1"/>
    </source>
</evidence>
<comment type="caution">
    <text evidence="1">The sequence shown here is derived from an EMBL/GenBank/DDBJ whole genome shotgun (WGS) entry which is preliminary data.</text>
</comment>
<evidence type="ECO:0000313" key="2">
    <source>
        <dbReference type="Proteomes" id="UP001301958"/>
    </source>
</evidence>
<sequence length="397" mass="45776">MKIKGLLHTVRDLFRRVRHKTKSTFSSTKSTVIPVRDISREEMEATQVDQDLSPFFTRLPLEIRLQIYREVWKGYLKTARLVSSNIGTDLRIHLYTDDSLSNTPGVKVFRHTRCQTHPCDPPHEDTLYASTPWLHEIDINPDHPAPGWFWYAWVLRIHWGKHWKCQHVVQRRWDPKTGTTKDAPRSPFLPVFLTCKQMYVEAITSFLNQVTLIFTCSRDAERFLIKKPHPYLAAVKCLEFSLANNNDSLYLADIWREAAGQRNRGAYPNEPPEDEEELLPVSAERQEPRILGKALWQNLIAGMRQTIPNLRDLEITIGGRIRKDFILAPFGYKVTTDDLVDTGIMLLDRARPRSAIQSDPWVPNGKVVVRFLRGGAEFAQENGQMVRQEPTGIVEVA</sequence>
<dbReference type="EMBL" id="MU865392">
    <property type="protein sequence ID" value="KAK4224454.1"/>
    <property type="molecule type" value="Genomic_DNA"/>
</dbReference>
<keyword evidence="2" id="KW-1185">Reference proteome</keyword>